<name>A0A973W2P1_9BRAD</name>
<gene>
    <name evidence="11" type="ORF">HAP48_024705</name>
</gene>
<dbReference type="GO" id="GO:0022857">
    <property type="term" value="F:transmembrane transporter activity"/>
    <property type="evidence" value="ECO:0007669"/>
    <property type="project" value="InterPro"/>
</dbReference>
<comment type="similarity">
    <text evidence="6">Belongs to the major facilitator superfamily. Phthalate permease family.</text>
</comment>
<feature type="domain" description="Major facilitator superfamily (MFS) profile" evidence="10">
    <location>
        <begin position="20"/>
        <end position="433"/>
    </location>
</feature>
<dbReference type="PROSITE" id="PS50850">
    <property type="entry name" value="MFS"/>
    <property type="match status" value="1"/>
</dbReference>
<comment type="caution">
    <text evidence="11">The sequence shown here is derived from an EMBL/GenBank/DDBJ whole genome shotgun (WGS) entry which is preliminary data.</text>
</comment>
<organism evidence="11">
    <name type="scientific">Bradyrhizobium septentrionale</name>
    <dbReference type="NCBI Taxonomy" id="1404411"/>
    <lineage>
        <taxon>Bacteria</taxon>
        <taxon>Pseudomonadati</taxon>
        <taxon>Pseudomonadota</taxon>
        <taxon>Alphaproteobacteria</taxon>
        <taxon>Hyphomicrobiales</taxon>
        <taxon>Nitrobacteraceae</taxon>
        <taxon>Bradyrhizobium</taxon>
    </lineage>
</organism>
<evidence type="ECO:0000256" key="5">
    <source>
        <dbReference type="ARBA" id="ARBA00023136"/>
    </source>
</evidence>
<evidence type="ECO:0000259" key="10">
    <source>
        <dbReference type="PROSITE" id="PS50850"/>
    </source>
</evidence>
<protein>
    <recommendedName>
        <fullName evidence="8">Putative tartrate transporter</fullName>
    </recommendedName>
</protein>
<evidence type="ECO:0000256" key="3">
    <source>
        <dbReference type="ARBA" id="ARBA00022692"/>
    </source>
</evidence>
<dbReference type="InterPro" id="IPR020846">
    <property type="entry name" value="MFS_dom"/>
</dbReference>
<feature type="transmembrane region" description="Helical" evidence="9">
    <location>
        <begin position="287"/>
        <end position="307"/>
    </location>
</feature>
<dbReference type="EMBL" id="JAAOLE020000001">
    <property type="protein sequence ID" value="NVI46104.1"/>
    <property type="molecule type" value="Genomic_DNA"/>
</dbReference>
<dbReference type="GO" id="GO:0005886">
    <property type="term" value="C:plasma membrane"/>
    <property type="evidence" value="ECO:0007669"/>
    <property type="project" value="TreeGrafter"/>
</dbReference>
<feature type="transmembrane region" description="Helical" evidence="9">
    <location>
        <begin position="254"/>
        <end position="275"/>
    </location>
</feature>
<evidence type="ECO:0000256" key="8">
    <source>
        <dbReference type="ARBA" id="ARBA00074139"/>
    </source>
</evidence>
<dbReference type="SUPFAM" id="SSF103473">
    <property type="entry name" value="MFS general substrate transporter"/>
    <property type="match status" value="1"/>
</dbReference>
<dbReference type="InterPro" id="IPR011701">
    <property type="entry name" value="MFS"/>
</dbReference>
<dbReference type="FunFam" id="1.20.1250.20:FF:000126">
    <property type="entry name" value="MFS transporter permease"/>
    <property type="match status" value="1"/>
</dbReference>
<evidence type="ECO:0000256" key="9">
    <source>
        <dbReference type="SAM" id="Phobius"/>
    </source>
</evidence>
<keyword evidence="4 9" id="KW-1133">Transmembrane helix</keyword>
<evidence type="ECO:0000256" key="1">
    <source>
        <dbReference type="ARBA" id="ARBA00004141"/>
    </source>
</evidence>
<dbReference type="AlphaFoldDB" id="A0A973W2P1"/>
<feature type="transmembrane region" description="Helical" evidence="9">
    <location>
        <begin position="153"/>
        <end position="176"/>
    </location>
</feature>
<dbReference type="Pfam" id="PF07690">
    <property type="entry name" value="MFS_1"/>
    <property type="match status" value="1"/>
</dbReference>
<dbReference type="CDD" id="cd17319">
    <property type="entry name" value="MFS_ExuT_GudP_like"/>
    <property type="match status" value="1"/>
</dbReference>
<dbReference type="InterPro" id="IPR036259">
    <property type="entry name" value="MFS_trans_sf"/>
</dbReference>
<feature type="transmembrane region" description="Helical" evidence="9">
    <location>
        <begin position="54"/>
        <end position="74"/>
    </location>
</feature>
<evidence type="ECO:0000256" key="2">
    <source>
        <dbReference type="ARBA" id="ARBA00022448"/>
    </source>
</evidence>
<keyword evidence="5 9" id="KW-0472">Membrane</keyword>
<dbReference type="FunFam" id="1.20.1250.20:FF:000018">
    <property type="entry name" value="MFS transporter permease"/>
    <property type="match status" value="1"/>
</dbReference>
<accession>A0A973W2P1</accession>
<dbReference type="Gene3D" id="1.20.1250.20">
    <property type="entry name" value="MFS general substrate transporter like domains"/>
    <property type="match status" value="2"/>
</dbReference>
<keyword evidence="2" id="KW-0813">Transport</keyword>
<dbReference type="PANTHER" id="PTHR43791:SF36">
    <property type="entry name" value="TRANSPORTER, PUTATIVE (AFU_ORTHOLOGUE AFUA_6G08340)-RELATED"/>
    <property type="match status" value="1"/>
</dbReference>
<feature type="transmembrane region" description="Helical" evidence="9">
    <location>
        <begin position="319"/>
        <end position="338"/>
    </location>
</feature>
<comment type="function">
    <text evidence="7">Component of the tartrate utilization system and may allow entry of tartrate and tartrate dehydrogenase.</text>
</comment>
<proteinExistence type="inferred from homology"/>
<feature type="transmembrane region" description="Helical" evidence="9">
    <location>
        <begin position="20"/>
        <end position="42"/>
    </location>
</feature>
<feature type="transmembrane region" description="Helical" evidence="9">
    <location>
        <begin position="188"/>
        <end position="208"/>
    </location>
</feature>
<evidence type="ECO:0000256" key="6">
    <source>
        <dbReference type="ARBA" id="ARBA00038514"/>
    </source>
</evidence>
<feature type="transmembrane region" description="Helical" evidence="9">
    <location>
        <begin position="409"/>
        <end position="430"/>
    </location>
</feature>
<reference evidence="11" key="1">
    <citation type="submission" date="2020-06" db="EMBL/GenBank/DDBJ databases">
        <title>Whole Genome Sequence of Bradyrhizobium sp. Strain 1S1.</title>
        <authorList>
            <person name="Bromfield E.S.P."/>
            <person name="Cloutier S."/>
        </authorList>
    </citation>
    <scope>NUCLEOTIDE SEQUENCE [LARGE SCALE GENOMIC DNA]</scope>
    <source>
        <strain evidence="11">1S1</strain>
    </source>
</reference>
<keyword evidence="3 9" id="KW-0812">Transmembrane</keyword>
<evidence type="ECO:0000256" key="7">
    <source>
        <dbReference type="ARBA" id="ARBA00058119"/>
    </source>
</evidence>
<sequence length="445" mass="48017">MGTMTDDVEKRAIGKMMRRLIPFLILCYFVAYLDRVNVGFAKLHMNTALGLSEAAYGLGAGLFFIGYFFFEVPSNILLERFGARRWIARIMISWGIVSAAFAFIPQMSAASGLSSEWIFYFLRLLLGACEAGFFPGIIFYLTLWFPTVYRARVISLFMLAIPISSIIGAPISGLLLNLSGGGLSGWQWLFILEALPSVLVGFAVLVMLPDFPRQATWLQPDEIKWVQNTLEIERQKKEAVEHISVLQSLTDSRVLACALVYFCLNAASYGVAFFLPTIIKAFGVTDTQTGLIAALPFVFGAVGMVLLGRHSDKTGERRYHVAGALTLAAVGIGLAGLVSSPVLIIGLLCLAQIGVSSVPPMFWPMPASILNGASAAAGIAAINSLGNLSGFAGPFAMGYLKDLTGGFTAGLLLLAVVGLIGALVTIRLRIDPVLERSMREPMMAH</sequence>
<feature type="transmembrane region" description="Helical" evidence="9">
    <location>
        <begin position="117"/>
        <end position="141"/>
    </location>
</feature>
<evidence type="ECO:0000313" key="11">
    <source>
        <dbReference type="EMBL" id="NVI46104.1"/>
    </source>
</evidence>
<comment type="subcellular location">
    <subcellularLocation>
        <location evidence="1">Membrane</location>
        <topology evidence="1">Multi-pass membrane protein</topology>
    </subcellularLocation>
</comment>
<evidence type="ECO:0000256" key="4">
    <source>
        <dbReference type="ARBA" id="ARBA00022989"/>
    </source>
</evidence>
<dbReference type="RefSeq" id="WP_166205474.1">
    <property type="nucleotide sequence ID" value="NZ_CP088285.1"/>
</dbReference>
<feature type="transmembrane region" description="Helical" evidence="9">
    <location>
        <begin position="86"/>
        <end position="105"/>
    </location>
</feature>
<dbReference type="PANTHER" id="PTHR43791">
    <property type="entry name" value="PERMEASE-RELATED"/>
    <property type="match status" value="1"/>
</dbReference>